<evidence type="ECO:0000256" key="1">
    <source>
        <dbReference type="ARBA" id="ARBA00010231"/>
    </source>
</evidence>
<evidence type="ECO:0000256" key="3">
    <source>
        <dbReference type="ARBA" id="ARBA00022723"/>
    </source>
</evidence>
<feature type="binding site" evidence="6">
    <location>
        <position position="247"/>
    </location>
    <ligand>
        <name>Mg(2+)</name>
        <dbReference type="ChEBI" id="CHEBI:18420"/>
    </ligand>
</feature>
<evidence type="ECO:0000256" key="5">
    <source>
        <dbReference type="ARBA" id="ARBA00023235"/>
    </source>
</evidence>
<dbReference type="PRINTS" id="PR00509">
    <property type="entry name" value="PGMPMM"/>
</dbReference>
<dbReference type="Gene3D" id="3.40.120.10">
    <property type="entry name" value="Alpha-D-Glucose-1,6-Bisphosphate, subunit A, domain 3"/>
    <property type="match status" value="3"/>
</dbReference>
<dbReference type="CDD" id="cd05802">
    <property type="entry name" value="GlmM"/>
    <property type="match status" value="1"/>
</dbReference>
<dbReference type="InterPro" id="IPR036900">
    <property type="entry name" value="A-D-PHexomutase_C_sf"/>
</dbReference>
<keyword evidence="2 6" id="KW-0597">Phosphoprotein</keyword>
<comment type="cofactor">
    <cofactor evidence="6">
        <name>Mg(2+)</name>
        <dbReference type="ChEBI" id="CHEBI:18420"/>
    </cofactor>
    <text evidence="6">Binds 1 Mg(2+) ion per subunit.</text>
</comment>
<dbReference type="InterPro" id="IPR016055">
    <property type="entry name" value="A-D-PHexomutase_a/b/a-I/II/III"/>
</dbReference>
<dbReference type="GO" id="GO:0006048">
    <property type="term" value="P:UDP-N-acetylglucosamine biosynthetic process"/>
    <property type="evidence" value="ECO:0007669"/>
    <property type="project" value="TreeGrafter"/>
</dbReference>
<dbReference type="GO" id="GO:0005975">
    <property type="term" value="P:carbohydrate metabolic process"/>
    <property type="evidence" value="ECO:0007669"/>
    <property type="project" value="InterPro"/>
</dbReference>
<feature type="binding site" description="via phosphate group" evidence="6">
    <location>
        <position position="102"/>
    </location>
    <ligand>
        <name>Mg(2+)</name>
        <dbReference type="ChEBI" id="CHEBI:18420"/>
    </ligand>
</feature>
<dbReference type="InterPro" id="IPR005846">
    <property type="entry name" value="A-D-PHexomutase_a/b/a-III"/>
</dbReference>
<dbReference type="NCBIfam" id="NF008139">
    <property type="entry name" value="PRK10887.1"/>
    <property type="match status" value="1"/>
</dbReference>
<dbReference type="FunFam" id="3.40.120.10:FF:000001">
    <property type="entry name" value="Phosphoglucosamine mutase"/>
    <property type="match status" value="1"/>
</dbReference>
<name>A0A2N5XL81_9HYPH</name>
<dbReference type="Pfam" id="PF02878">
    <property type="entry name" value="PGM_PMM_I"/>
    <property type="match status" value="1"/>
</dbReference>
<evidence type="ECO:0000259" key="12">
    <source>
        <dbReference type="Pfam" id="PF02880"/>
    </source>
</evidence>
<comment type="catalytic activity">
    <reaction evidence="6 8">
        <text>alpha-D-glucosamine 1-phosphate = D-glucosamine 6-phosphate</text>
        <dbReference type="Rhea" id="RHEA:23424"/>
        <dbReference type="ChEBI" id="CHEBI:58516"/>
        <dbReference type="ChEBI" id="CHEBI:58725"/>
        <dbReference type="EC" id="5.4.2.10"/>
    </reaction>
</comment>
<evidence type="ECO:0000313" key="13">
    <source>
        <dbReference type="EMBL" id="PLW75296.1"/>
    </source>
</evidence>
<dbReference type="Proteomes" id="UP000234881">
    <property type="component" value="Unassembled WGS sequence"/>
</dbReference>
<dbReference type="GO" id="GO:0000287">
    <property type="term" value="F:magnesium ion binding"/>
    <property type="evidence" value="ECO:0007669"/>
    <property type="project" value="UniProtKB-UniRule"/>
</dbReference>
<dbReference type="SUPFAM" id="SSF55957">
    <property type="entry name" value="Phosphoglucomutase, C-terminal domain"/>
    <property type="match status" value="1"/>
</dbReference>
<feature type="active site" description="Phosphoserine intermediate" evidence="6">
    <location>
        <position position="102"/>
    </location>
</feature>
<sequence>MMAKYFGTDGIRGRANSFPMTPEIAMKVGMATGKIFRRGDFRHRVVIGKDTRLSGYMLEPALTAGLTAMGMDVFLLGPVPTPGVAMLTRSLRADLGVMISASHNPFEDNGIKLFGPDGYKLSDAIEAEIERLVESDMSSQLVTPKRLGRTKRIDSVYDRYIEFAKRTMPRALSLEGLRVVIDCANGAAYRVAPDALWELGAEVIKIGVEPDGYNINENCGSTSVGALVAKVKEVRADIGIALDGDADRVIIVDEKGNIVDGDQLLAVVAQSWSKNNRLTAPGIVATVMSNLGLERFLNSIDLSLVRTKVGDRHVVEHMRKHNYNVGGEQSGHIVLSDYCTTGDGLIAALQILAVVKKLDKPVSEVCRCFEPVPQLLKNVRYTGGAPLKADTVKKAIEAGEKKLANSGRLVIRASGTEPLIRVMAEGDDGDLVAQVVDDICDEVRKVSA</sequence>
<keyword evidence="4 6" id="KW-0460">Magnesium</keyword>
<dbReference type="Pfam" id="PF02879">
    <property type="entry name" value="PGM_PMM_II"/>
    <property type="match status" value="1"/>
</dbReference>
<dbReference type="GO" id="GO:0004615">
    <property type="term" value="F:phosphomannomutase activity"/>
    <property type="evidence" value="ECO:0007669"/>
    <property type="project" value="TreeGrafter"/>
</dbReference>
<dbReference type="GO" id="GO:0009252">
    <property type="term" value="P:peptidoglycan biosynthetic process"/>
    <property type="evidence" value="ECO:0007669"/>
    <property type="project" value="UniProtKB-ARBA"/>
</dbReference>
<feature type="domain" description="Alpha-D-phosphohexomutase C-terminal" evidence="9">
    <location>
        <begin position="376"/>
        <end position="441"/>
    </location>
</feature>
<comment type="caution">
    <text evidence="13">The sequence shown here is derived from an EMBL/GenBank/DDBJ whole genome shotgun (WGS) entry which is preliminary data.</text>
</comment>
<comment type="similarity">
    <text evidence="1 6 7">Belongs to the phosphohexose mutase family.</text>
</comment>
<dbReference type="InterPro" id="IPR005845">
    <property type="entry name" value="A-D-PHexomutase_a/b/a-II"/>
</dbReference>
<evidence type="ECO:0000256" key="8">
    <source>
        <dbReference type="RuleBase" id="RU004327"/>
    </source>
</evidence>
<dbReference type="InterPro" id="IPR005844">
    <property type="entry name" value="A-D-PHexomutase_a/b/a-I"/>
</dbReference>
<feature type="domain" description="Alpha-D-phosphohexomutase alpha/beta/alpha" evidence="12">
    <location>
        <begin position="260"/>
        <end position="368"/>
    </location>
</feature>
<feature type="domain" description="Alpha-D-phosphohexomutase alpha/beta/alpha" evidence="10">
    <location>
        <begin position="4"/>
        <end position="137"/>
    </location>
</feature>
<accession>A0A2N5XL81</accession>
<feature type="modified residue" description="Phosphoserine" evidence="6">
    <location>
        <position position="102"/>
    </location>
</feature>
<dbReference type="NCBIfam" id="TIGR01455">
    <property type="entry name" value="glmM"/>
    <property type="match status" value="1"/>
</dbReference>
<feature type="domain" description="Alpha-D-phosphohexomutase alpha/beta/alpha" evidence="11">
    <location>
        <begin position="159"/>
        <end position="256"/>
    </location>
</feature>
<dbReference type="InterPro" id="IPR050060">
    <property type="entry name" value="Phosphoglucosamine_mutase"/>
</dbReference>
<gene>
    <name evidence="6" type="primary">glmM</name>
    <name evidence="13" type="ORF">C0081_20555</name>
</gene>
<dbReference type="Pfam" id="PF00408">
    <property type="entry name" value="PGM_PMM_IV"/>
    <property type="match status" value="1"/>
</dbReference>
<dbReference type="EMBL" id="PKUQ01000054">
    <property type="protein sequence ID" value="PLW75296.1"/>
    <property type="molecule type" value="Genomic_DNA"/>
</dbReference>
<dbReference type="HAMAP" id="MF_01554_B">
    <property type="entry name" value="GlmM_B"/>
    <property type="match status" value="1"/>
</dbReference>
<evidence type="ECO:0000259" key="9">
    <source>
        <dbReference type="Pfam" id="PF00408"/>
    </source>
</evidence>
<keyword evidence="3 6" id="KW-0479">Metal-binding</keyword>
<dbReference type="PANTHER" id="PTHR42946">
    <property type="entry name" value="PHOSPHOHEXOSE MUTASE"/>
    <property type="match status" value="1"/>
</dbReference>
<evidence type="ECO:0000256" key="4">
    <source>
        <dbReference type="ARBA" id="ARBA00022842"/>
    </source>
</evidence>
<comment type="function">
    <text evidence="6 8">Catalyzes the conversion of glucosamine-6-phosphate to glucosamine-1-phosphate.</text>
</comment>
<keyword evidence="5 6" id="KW-0413">Isomerase</keyword>
<dbReference type="OrthoDB" id="9803322at2"/>
<evidence type="ECO:0000256" key="7">
    <source>
        <dbReference type="RuleBase" id="RU004326"/>
    </source>
</evidence>
<dbReference type="Pfam" id="PF02880">
    <property type="entry name" value="PGM_PMM_III"/>
    <property type="match status" value="1"/>
</dbReference>
<dbReference type="InterPro" id="IPR005841">
    <property type="entry name" value="Alpha-D-phosphohexomutase_SF"/>
</dbReference>
<feature type="binding site" evidence="6">
    <location>
        <position position="243"/>
    </location>
    <ligand>
        <name>Mg(2+)</name>
        <dbReference type="ChEBI" id="CHEBI:18420"/>
    </ligand>
</feature>
<keyword evidence="14" id="KW-1185">Reference proteome</keyword>
<feature type="binding site" evidence="6">
    <location>
        <position position="245"/>
    </location>
    <ligand>
        <name>Mg(2+)</name>
        <dbReference type="ChEBI" id="CHEBI:18420"/>
    </ligand>
</feature>
<dbReference type="EC" id="5.4.2.10" evidence="6 8"/>
<evidence type="ECO:0000259" key="11">
    <source>
        <dbReference type="Pfam" id="PF02879"/>
    </source>
</evidence>
<dbReference type="InterPro" id="IPR016066">
    <property type="entry name" value="A-D-PHexomutase_CS"/>
</dbReference>
<organism evidence="13 14">
    <name type="scientific">Cohaesibacter celericrescens</name>
    <dbReference type="NCBI Taxonomy" id="2067669"/>
    <lineage>
        <taxon>Bacteria</taxon>
        <taxon>Pseudomonadati</taxon>
        <taxon>Pseudomonadota</taxon>
        <taxon>Alphaproteobacteria</taxon>
        <taxon>Hyphomicrobiales</taxon>
        <taxon>Cohaesibacteraceae</taxon>
    </lineage>
</organism>
<dbReference type="PANTHER" id="PTHR42946:SF1">
    <property type="entry name" value="PHOSPHOGLUCOMUTASE (ALPHA-D-GLUCOSE-1,6-BISPHOSPHATE-DEPENDENT)"/>
    <property type="match status" value="1"/>
</dbReference>
<dbReference type="FunFam" id="3.30.310.50:FF:000001">
    <property type="entry name" value="Phosphoglucosamine mutase"/>
    <property type="match status" value="1"/>
</dbReference>
<dbReference type="GO" id="GO:0005829">
    <property type="term" value="C:cytosol"/>
    <property type="evidence" value="ECO:0007669"/>
    <property type="project" value="TreeGrafter"/>
</dbReference>
<evidence type="ECO:0000256" key="6">
    <source>
        <dbReference type="HAMAP-Rule" id="MF_01554"/>
    </source>
</evidence>
<dbReference type="AlphaFoldDB" id="A0A2N5XL81"/>
<dbReference type="GO" id="GO:0008966">
    <property type="term" value="F:phosphoglucosamine mutase activity"/>
    <property type="evidence" value="ECO:0007669"/>
    <property type="project" value="UniProtKB-UniRule"/>
</dbReference>
<dbReference type="FunFam" id="3.40.120.10:FF:000003">
    <property type="entry name" value="Phosphoglucosamine mutase"/>
    <property type="match status" value="1"/>
</dbReference>
<protein>
    <recommendedName>
        <fullName evidence="6 8">Phosphoglucosamine mutase</fullName>
        <ecNumber evidence="6 8">5.4.2.10</ecNumber>
    </recommendedName>
</protein>
<dbReference type="Gene3D" id="3.30.310.50">
    <property type="entry name" value="Alpha-D-phosphohexomutase, C-terminal domain"/>
    <property type="match status" value="1"/>
</dbReference>
<dbReference type="SUPFAM" id="SSF53738">
    <property type="entry name" value="Phosphoglucomutase, first 3 domains"/>
    <property type="match status" value="3"/>
</dbReference>
<evidence type="ECO:0000313" key="14">
    <source>
        <dbReference type="Proteomes" id="UP000234881"/>
    </source>
</evidence>
<evidence type="ECO:0000256" key="2">
    <source>
        <dbReference type="ARBA" id="ARBA00022553"/>
    </source>
</evidence>
<comment type="PTM">
    <text evidence="6">Activated by phosphorylation.</text>
</comment>
<dbReference type="InterPro" id="IPR005843">
    <property type="entry name" value="A-D-PHexomutase_C"/>
</dbReference>
<evidence type="ECO:0000259" key="10">
    <source>
        <dbReference type="Pfam" id="PF02878"/>
    </source>
</evidence>
<dbReference type="InterPro" id="IPR006352">
    <property type="entry name" value="GlmM_bact"/>
</dbReference>
<reference evidence="13 14" key="1">
    <citation type="submission" date="2018-01" db="EMBL/GenBank/DDBJ databases">
        <title>The draft genome sequence of Cohaesibacter sp. H1304.</title>
        <authorList>
            <person name="Wang N.-N."/>
            <person name="Du Z.-J."/>
        </authorList>
    </citation>
    <scope>NUCLEOTIDE SEQUENCE [LARGE SCALE GENOMIC DNA]</scope>
    <source>
        <strain evidence="13 14">H1304</strain>
    </source>
</reference>
<proteinExistence type="inferred from homology"/>
<dbReference type="PROSITE" id="PS00710">
    <property type="entry name" value="PGM_PMM"/>
    <property type="match status" value="1"/>
</dbReference>